<gene>
    <name evidence="2" type="ORF">ZT3D7_G11411</name>
</gene>
<dbReference type="EMBL" id="LT853704">
    <property type="protein sequence ID" value="SMQ56256.1"/>
    <property type="molecule type" value="Genomic_DNA"/>
</dbReference>
<dbReference type="PROSITE" id="PS51725">
    <property type="entry name" value="ABM"/>
    <property type="match status" value="1"/>
</dbReference>
<feature type="domain" description="ABM" evidence="1">
    <location>
        <begin position="25"/>
        <end position="115"/>
    </location>
</feature>
<name>A0A1X7S995_ZYMT9</name>
<evidence type="ECO:0000313" key="2">
    <source>
        <dbReference type="EMBL" id="SMQ56256.1"/>
    </source>
</evidence>
<dbReference type="Proteomes" id="UP000215127">
    <property type="component" value="Chromosome 13"/>
</dbReference>
<dbReference type="Gene3D" id="3.30.70.100">
    <property type="match status" value="1"/>
</dbReference>
<dbReference type="Pfam" id="PF03992">
    <property type="entry name" value="ABM"/>
    <property type="match status" value="1"/>
</dbReference>
<dbReference type="SUPFAM" id="SSF54909">
    <property type="entry name" value="Dimeric alpha+beta barrel"/>
    <property type="match status" value="1"/>
</dbReference>
<dbReference type="InterPro" id="IPR011008">
    <property type="entry name" value="Dimeric_a/b-barrel"/>
</dbReference>
<proteinExistence type="predicted"/>
<dbReference type="InterPro" id="IPR007138">
    <property type="entry name" value="ABM_dom"/>
</dbReference>
<organism evidence="2 3">
    <name type="scientific">Zymoseptoria tritici (strain ST99CH_3D7)</name>
    <dbReference type="NCBI Taxonomy" id="1276538"/>
    <lineage>
        <taxon>Eukaryota</taxon>
        <taxon>Fungi</taxon>
        <taxon>Dikarya</taxon>
        <taxon>Ascomycota</taxon>
        <taxon>Pezizomycotina</taxon>
        <taxon>Dothideomycetes</taxon>
        <taxon>Dothideomycetidae</taxon>
        <taxon>Mycosphaerellales</taxon>
        <taxon>Mycosphaerellaceae</taxon>
        <taxon>Zymoseptoria</taxon>
    </lineage>
</organism>
<evidence type="ECO:0000259" key="1">
    <source>
        <dbReference type="PROSITE" id="PS51725"/>
    </source>
</evidence>
<reference evidence="2 3" key="1">
    <citation type="submission" date="2016-06" db="EMBL/GenBank/DDBJ databases">
        <authorList>
            <person name="Kjaerup R.B."/>
            <person name="Dalgaard T.S."/>
            <person name="Juul-Madsen H.R."/>
        </authorList>
    </citation>
    <scope>NUCLEOTIDE SEQUENCE [LARGE SCALE GENOMIC DNA]</scope>
</reference>
<sequence length="119" mass="13623">MEPSKAEYQREDFMTEMPPIPEDEFSVFGTVYAHPQHADAMDAVYRTLTAMSDSEPGTIYYCIARDPDDRSVFHFFERYTGRKAFDEHNNSTTVKDLLASGWMKGVKAKFVKPVELGTK</sequence>
<accession>A0A1X7S995</accession>
<dbReference type="AlphaFoldDB" id="A0A1X7S995"/>
<evidence type="ECO:0000313" key="3">
    <source>
        <dbReference type="Proteomes" id="UP000215127"/>
    </source>
</evidence>
<keyword evidence="3" id="KW-1185">Reference proteome</keyword>
<protein>
    <recommendedName>
        <fullName evidence="1">ABM domain-containing protein</fullName>
    </recommendedName>
</protein>